<organism evidence="1 2">
    <name type="scientific">Rhodanobacter glycinis</name>
    <dbReference type="NCBI Taxonomy" id="582702"/>
    <lineage>
        <taxon>Bacteria</taxon>
        <taxon>Pseudomonadati</taxon>
        <taxon>Pseudomonadota</taxon>
        <taxon>Gammaproteobacteria</taxon>
        <taxon>Lysobacterales</taxon>
        <taxon>Rhodanobacteraceae</taxon>
        <taxon>Rhodanobacter</taxon>
    </lineage>
</organism>
<evidence type="ECO:0000313" key="2">
    <source>
        <dbReference type="Proteomes" id="UP000319486"/>
    </source>
</evidence>
<dbReference type="AlphaFoldDB" id="A0A502C3M8"/>
<name>A0A502C3M8_9GAMM</name>
<dbReference type="Proteomes" id="UP000319486">
    <property type="component" value="Unassembled WGS sequence"/>
</dbReference>
<dbReference type="EMBL" id="RCZO01000007">
    <property type="protein sequence ID" value="TPG07340.1"/>
    <property type="molecule type" value="Genomic_DNA"/>
</dbReference>
<comment type="caution">
    <text evidence="1">The sequence shown here is derived from an EMBL/GenBank/DDBJ whole genome shotgun (WGS) entry which is preliminary data.</text>
</comment>
<keyword evidence="2" id="KW-1185">Reference proteome</keyword>
<proteinExistence type="predicted"/>
<gene>
    <name evidence="1" type="ORF">EAH88_12915</name>
</gene>
<accession>A0A502C3M8</accession>
<evidence type="ECO:0000313" key="1">
    <source>
        <dbReference type="EMBL" id="TPG07340.1"/>
    </source>
</evidence>
<sequence length="65" mass="7455">MKIATLRRVMTFHLAIHMAFPWMVLQRFAVRSDRCGSCEFMRISLILDMNGARRILEGFGKGGLP</sequence>
<reference evidence="1 2" key="1">
    <citation type="journal article" date="2019" name="Environ. Microbiol.">
        <title>Species interactions and distinct microbial communities in high Arctic permafrost affected cryosols are associated with the CH4 and CO2 gas fluxes.</title>
        <authorList>
            <person name="Altshuler I."/>
            <person name="Hamel J."/>
            <person name="Turney S."/>
            <person name="Magnuson E."/>
            <person name="Levesque R."/>
            <person name="Greer C."/>
            <person name="Whyte L.G."/>
        </authorList>
    </citation>
    <scope>NUCLEOTIDE SEQUENCE [LARGE SCALE GENOMIC DNA]</scope>
    <source>
        <strain evidence="1 2">S13Y</strain>
    </source>
</reference>
<protein>
    <submittedName>
        <fullName evidence="1">Uncharacterized protein</fullName>
    </submittedName>
</protein>